<accession>A0ACB9S411</accession>
<comment type="caution">
    <text evidence="1">The sequence shown here is derived from an EMBL/GenBank/DDBJ whole genome shotgun (WGS) entry which is preliminary data.</text>
</comment>
<evidence type="ECO:0000313" key="2">
    <source>
        <dbReference type="Proteomes" id="UP001057402"/>
    </source>
</evidence>
<dbReference type="EMBL" id="CM042881">
    <property type="protein sequence ID" value="KAI4385226.1"/>
    <property type="molecule type" value="Genomic_DNA"/>
</dbReference>
<sequence>MGRRRSFTGSQVSLDAFRYRTSSLAESHIESVILAKFVESVQRCPDQNARAALKVLCDLYALDRIWNDIGTYRNVDYVAPNKAKAIHKHVEHLCFQVRNIAGELVDAFDLPDHITRAPMAMQSEAYSQYTQYVGF</sequence>
<name>A0ACB9S411_9MYRT</name>
<gene>
    <name evidence="1" type="ORF">MLD38_003279</name>
</gene>
<keyword evidence="2" id="KW-1185">Reference proteome</keyword>
<organism evidence="1 2">
    <name type="scientific">Melastoma candidum</name>
    <dbReference type="NCBI Taxonomy" id="119954"/>
    <lineage>
        <taxon>Eukaryota</taxon>
        <taxon>Viridiplantae</taxon>
        <taxon>Streptophyta</taxon>
        <taxon>Embryophyta</taxon>
        <taxon>Tracheophyta</taxon>
        <taxon>Spermatophyta</taxon>
        <taxon>Magnoliopsida</taxon>
        <taxon>eudicotyledons</taxon>
        <taxon>Gunneridae</taxon>
        <taxon>Pentapetalae</taxon>
        <taxon>rosids</taxon>
        <taxon>malvids</taxon>
        <taxon>Myrtales</taxon>
        <taxon>Melastomataceae</taxon>
        <taxon>Melastomatoideae</taxon>
        <taxon>Melastomateae</taxon>
        <taxon>Melastoma</taxon>
    </lineage>
</organism>
<reference evidence="2" key="1">
    <citation type="journal article" date="2023" name="Front. Plant Sci.">
        <title>Chromosomal-level genome assembly of Melastoma candidum provides insights into trichome evolution.</title>
        <authorList>
            <person name="Zhong Y."/>
            <person name="Wu W."/>
            <person name="Sun C."/>
            <person name="Zou P."/>
            <person name="Liu Y."/>
            <person name="Dai S."/>
            <person name="Zhou R."/>
        </authorList>
    </citation>
    <scope>NUCLEOTIDE SEQUENCE [LARGE SCALE GENOMIC DNA]</scope>
</reference>
<evidence type="ECO:0000313" key="1">
    <source>
        <dbReference type="EMBL" id="KAI4385226.1"/>
    </source>
</evidence>
<protein>
    <submittedName>
        <fullName evidence="1">Uncharacterized protein</fullName>
    </submittedName>
</protein>
<proteinExistence type="predicted"/>
<dbReference type="Proteomes" id="UP001057402">
    <property type="component" value="Chromosome 2"/>
</dbReference>